<evidence type="ECO:0000256" key="3">
    <source>
        <dbReference type="ARBA" id="ARBA00022629"/>
    </source>
</evidence>
<evidence type="ECO:0000313" key="5">
    <source>
        <dbReference type="Proteomes" id="UP001579974"/>
    </source>
</evidence>
<dbReference type="InterPro" id="IPR036390">
    <property type="entry name" value="WH_DNA-bd_sf"/>
</dbReference>
<dbReference type="PROSITE" id="PS01125">
    <property type="entry name" value="ROK"/>
    <property type="match status" value="1"/>
</dbReference>
<comment type="caution">
    <text evidence="4">The sequence shown here is derived from an EMBL/GenBank/DDBJ whole genome shotgun (WGS) entry which is preliminary data.</text>
</comment>
<evidence type="ECO:0000313" key="4">
    <source>
        <dbReference type="EMBL" id="MFB5190555.1"/>
    </source>
</evidence>
<dbReference type="Pfam" id="PF00480">
    <property type="entry name" value="ROK"/>
    <property type="match status" value="1"/>
</dbReference>
<gene>
    <name evidence="4" type="ORF">KKP3000_004026</name>
</gene>
<dbReference type="InterPro" id="IPR036388">
    <property type="entry name" value="WH-like_DNA-bd_sf"/>
</dbReference>
<dbReference type="Proteomes" id="UP001579974">
    <property type="component" value="Unassembled WGS sequence"/>
</dbReference>
<keyword evidence="3" id="KW-0859">Xylose metabolism</keyword>
<sequence length="394" mass="42157">MAKTVDAATMRQINKKYVTEMIYNQGPLSRIDISQATGLNKATVSSLVDELIEQQFVQEIGFGTSSGGRKPVMLKINSSAGYCIGVDVQITHMKTVLTDLTGGIVYKRIRPMDAAHGRLSQSELEEMLIEEIDCATHQAPPSCHGILGAGIALPGIVNYRTGSAFYLPNIEIENWDVIGALSQSFAFPIFIDNDGNCGAWSLYRERQEQNLVFVNVGIGIGTGIVVNGQLYRGSNGIAGEFGHTSIAAMGVVCACGSYGCWEQYASEQALLRYLRESEDVPEALELSPNLVSLAVEQAATQTGYQQAFRTLGQYLGVGIANIVNAINPGLVVIGGPIAQAAALFLPEVERVVHHRAMATNKHVALSVAHEDAIVVGAAQLPIANTLLQSPLAEV</sequence>
<dbReference type="InterPro" id="IPR049874">
    <property type="entry name" value="ROK_cs"/>
</dbReference>
<dbReference type="Gene3D" id="1.10.10.10">
    <property type="entry name" value="Winged helix-like DNA-binding domain superfamily/Winged helix DNA-binding domain"/>
    <property type="match status" value="1"/>
</dbReference>
<dbReference type="RefSeq" id="WP_275474823.1">
    <property type="nucleotide sequence ID" value="NZ_CP162940.1"/>
</dbReference>
<evidence type="ECO:0000256" key="2">
    <source>
        <dbReference type="ARBA" id="ARBA00006479"/>
    </source>
</evidence>
<dbReference type="SUPFAM" id="SSF46785">
    <property type="entry name" value="Winged helix' DNA-binding domain"/>
    <property type="match status" value="1"/>
</dbReference>
<evidence type="ECO:0000256" key="1">
    <source>
        <dbReference type="ARBA" id="ARBA00002486"/>
    </source>
</evidence>
<dbReference type="PANTHER" id="PTHR18964:SF149">
    <property type="entry name" value="BIFUNCTIONAL UDP-N-ACETYLGLUCOSAMINE 2-EPIMERASE_N-ACETYLMANNOSAMINE KINASE"/>
    <property type="match status" value="1"/>
</dbReference>
<comment type="function">
    <text evidence="1">Transcriptional repressor of xylose-utilizing enzymes.</text>
</comment>
<dbReference type="InterPro" id="IPR043129">
    <property type="entry name" value="ATPase_NBD"/>
</dbReference>
<dbReference type="InterPro" id="IPR000600">
    <property type="entry name" value="ROK"/>
</dbReference>
<dbReference type="PANTHER" id="PTHR18964">
    <property type="entry name" value="ROK (REPRESSOR, ORF, KINASE) FAMILY"/>
    <property type="match status" value="1"/>
</dbReference>
<protein>
    <submittedName>
        <fullName evidence="4">ROK family transcriptional regulator</fullName>
    </submittedName>
</protein>
<keyword evidence="5" id="KW-1185">Reference proteome</keyword>
<comment type="similarity">
    <text evidence="2">Belongs to the ROK (NagC/XylR) family.</text>
</comment>
<reference evidence="4 5" key="1">
    <citation type="journal article" date="2024" name="Int. J. Mol. Sci.">
        <title>Exploration of Alicyclobacillus spp. Genome in Search of Antibiotic Resistance.</title>
        <authorList>
            <person name="Bucka-Kolendo J."/>
            <person name="Kiousi D.E."/>
            <person name="Dekowska A."/>
            <person name="Mikolajczuk-Szczyrba A."/>
            <person name="Karadedos D.M."/>
            <person name="Michael P."/>
            <person name="Galanis A."/>
            <person name="Sokolowska B."/>
        </authorList>
    </citation>
    <scope>NUCLEOTIDE SEQUENCE [LARGE SCALE GENOMIC DNA]</scope>
    <source>
        <strain evidence="4 5">KKP 3000</strain>
    </source>
</reference>
<dbReference type="Gene3D" id="3.30.420.40">
    <property type="match status" value="2"/>
</dbReference>
<organism evidence="4 5">
    <name type="scientific">Alicyclobacillus fastidiosus</name>
    <dbReference type="NCBI Taxonomy" id="392011"/>
    <lineage>
        <taxon>Bacteria</taxon>
        <taxon>Bacillati</taxon>
        <taxon>Bacillota</taxon>
        <taxon>Bacilli</taxon>
        <taxon>Bacillales</taxon>
        <taxon>Alicyclobacillaceae</taxon>
        <taxon>Alicyclobacillus</taxon>
    </lineage>
</organism>
<proteinExistence type="inferred from homology"/>
<dbReference type="SUPFAM" id="SSF53067">
    <property type="entry name" value="Actin-like ATPase domain"/>
    <property type="match status" value="1"/>
</dbReference>
<dbReference type="EMBL" id="JBDXSU010000006">
    <property type="protein sequence ID" value="MFB5190555.1"/>
    <property type="molecule type" value="Genomic_DNA"/>
</dbReference>
<accession>A0ABV5AE49</accession>
<name>A0ABV5AE49_9BACL</name>
<keyword evidence="3" id="KW-0119">Carbohydrate metabolism</keyword>